<dbReference type="EMBL" id="FNEE01000012">
    <property type="protein sequence ID" value="SDK14152.1"/>
    <property type="molecule type" value="Genomic_DNA"/>
</dbReference>
<reference evidence="3" key="1">
    <citation type="submission" date="2016-10" db="EMBL/GenBank/DDBJ databases">
        <authorList>
            <person name="Varghese N."/>
            <person name="Submissions S."/>
        </authorList>
    </citation>
    <scope>NUCLEOTIDE SEQUENCE [LARGE SCALE GENOMIC DNA]</scope>
    <source>
        <strain evidence="3">CGMCC 1.11022</strain>
    </source>
</reference>
<keyword evidence="3" id="KW-1185">Reference proteome</keyword>
<dbReference type="AlphaFoldDB" id="A0A1G8ZGB2"/>
<sequence length="183" mass="19925">MPVSRRSLLAAASAGVALSETARLTNASAQALEETAIDQTVADLLERSAEANSALMRGEITKYYEVIPHTGDFLLMSPFGGKPTRASELTAERIDAMGRFFKNGTFEHELLQAYGSADMVVLAIIERPHVEVGGLPAQDWPLRVTLVYRREEAEWRLVHRHADPLVKGVSLEQAAALARGEAA</sequence>
<dbReference type="InterPro" id="IPR032710">
    <property type="entry name" value="NTF2-like_dom_sf"/>
</dbReference>
<dbReference type="Proteomes" id="UP000198894">
    <property type="component" value="Unassembled WGS sequence"/>
</dbReference>
<protein>
    <submittedName>
        <fullName evidence="2">Ketosteroid isomerase homolog</fullName>
    </submittedName>
</protein>
<dbReference type="SUPFAM" id="SSF54427">
    <property type="entry name" value="NTF2-like"/>
    <property type="match status" value="1"/>
</dbReference>
<feature type="domain" description="SnoaL-like" evidence="1">
    <location>
        <begin position="105"/>
        <end position="162"/>
    </location>
</feature>
<dbReference type="RefSeq" id="WP_236473084.1">
    <property type="nucleotide sequence ID" value="NZ_FNEE01000012.1"/>
</dbReference>
<dbReference type="Pfam" id="PF13474">
    <property type="entry name" value="SnoaL_3"/>
    <property type="match status" value="1"/>
</dbReference>
<dbReference type="InterPro" id="IPR006311">
    <property type="entry name" value="TAT_signal"/>
</dbReference>
<keyword evidence="2" id="KW-0413">Isomerase</keyword>
<organism evidence="2 3">
    <name type="scientific">Mesorhizobium muleiense</name>
    <dbReference type="NCBI Taxonomy" id="1004279"/>
    <lineage>
        <taxon>Bacteria</taxon>
        <taxon>Pseudomonadati</taxon>
        <taxon>Pseudomonadota</taxon>
        <taxon>Alphaproteobacteria</taxon>
        <taxon>Hyphomicrobiales</taxon>
        <taxon>Phyllobacteriaceae</taxon>
        <taxon>Mesorhizobium</taxon>
    </lineage>
</organism>
<evidence type="ECO:0000259" key="1">
    <source>
        <dbReference type="Pfam" id="PF13474"/>
    </source>
</evidence>
<name>A0A1G8ZGB2_9HYPH</name>
<accession>A0A1G8ZGB2</accession>
<dbReference type="Gene3D" id="3.10.450.50">
    <property type="match status" value="1"/>
</dbReference>
<evidence type="ECO:0000313" key="2">
    <source>
        <dbReference type="EMBL" id="SDK14152.1"/>
    </source>
</evidence>
<evidence type="ECO:0000313" key="3">
    <source>
        <dbReference type="Proteomes" id="UP000198894"/>
    </source>
</evidence>
<gene>
    <name evidence="2" type="ORF">SAMN05428953_11231</name>
</gene>
<dbReference type="GO" id="GO:0016853">
    <property type="term" value="F:isomerase activity"/>
    <property type="evidence" value="ECO:0007669"/>
    <property type="project" value="UniProtKB-KW"/>
</dbReference>
<dbReference type="PROSITE" id="PS51318">
    <property type="entry name" value="TAT"/>
    <property type="match status" value="1"/>
</dbReference>
<dbReference type="InterPro" id="IPR037401">
    <property type="entry name" value="SnoaL-like"/>
</dbReference>
<proteinExistence type="predicted"/>